<dbReference type="PROSITE" id="PS51098">
    <property type="entry name" value="PTS_EIIB_TYPE_1"/>
    <property type="match status" value="1"/>
</dbReference>
<evidence type="ECO:0000256" key="10">
    <source>
        <dbReference type="ARBA" id="ARBA00023136"/>
    </source>
</evidence>
<evidence type="ECO:0000256" key="12">
    <source>
        <dbReference type="SAM" id="Phobius"/>
    </source>
</evidence>
<dbReference type="GO" id="GO:0009401">
    <property type="term" value="P:phosphoenolpyruvate-dependent sugar phosphotransferase system"/>
    <property type="evidence" value="ECO:0007669"/>
    <property type="project" value="UniProtKB-KW"/>
</dbReference>
<feature type="transmembrane region" description="Helical" evidence="12">
    <location>
        <begin position="186"/>
        <end position="204"/>
    </location>
</feature>
<keyword evidence="7 12" id="KW-0812">Transmembrane</keyword>
<keyword evidence="4" id="KW-0762">Sugar transport</keyword>
<keyword evidence="2" id="KW-0813">Transport</keyword>
<keyword evidence="6" id="KW-0598">Phosphotransferase system</keyword>
<feature type="transmembrane region" description="Helical" evidence="12">
    <location>
        <begin position="154"/>
        <end position="174"/>
    </location>
</feature>
<dbReference type="Pfam" id="PF00367">
    <property type="entry name" value="PTS_EIIB"/>
    <property type="match status" value="1"/>
</dbReference>
<organism evidence="15 16">
    <name type="scientific">Collinsella tanakaei</name>
    <dbReference type="NCBI Taxonomy" id="626935"/>
    <lineage>
        <taxon>Bacteria</taxon>
        <taxon>Bacillati</taxon>
        <taxon>Actinomycetota</taxon>
        <taxon>Coriobacteriia</taxon>
        <taxon>Coriobacteriales</taxon>
        <taxon>Coriobacteriaceae</taxon>
        <taxon>Collinsella</taxon>
    </lineage>
</organism>
<feature type="transmembrane region" description="Helical" evidence="12">
    <location>
        <begin position="332"/>
        <end position="354"/>
    </location>
</feature>
<dbReference type="InterPro" id="IPR003352">
    <property type="entry name" value="PTS_EIIC"/>
</dbReference>
<evidence type="ECO:0000256" key="11">
    <source>
        <dbReference type="PROSITE-ProRule" id="PRU00421"/>
    </source>
</evidence>
<dbReference type="PROSITE" id="PS51103">
    <property type="entry name" value="PTS_EIIC_TYPE_1"/>
    <property type="match status" value="1"/>
</dbReference>
<feature type="domain" description="PTS EIIB type-1" evidence="13">
    <location>
        <begin position="5"/>
        <end position="87"/>
    </location>
</feature>
<dbReference type="Proteomes" id="UP000260943">
    <property type="component" value="Unassembled WGS sequence"/>
</dbReference>
<evidence type="ECO:0000256" key="7">
    <source>
        <dbReference type="ARBA" id="ARBA00022692"/>
    </source>
</evidence>
<keyword evidence="3" id="KW-1003">Cell membrane</keyword>
<dbReference type="PROSITE" id="PS01035">
    <property type="entry name" value="PTS_EIIB_TYPE_1_CYS"/>
    <property type="match status" value="1"/>
</dbReference>
<evidence type="ECO:0008006" key="17">
    <source>
        <dbReference type="Google" id="ProtNLM"/>
    </source>
</evidence>
<reference evidence="15 16" key="1">
    <citation type="submission" date="2018-08" db="EMBL/GenBank/DDBJ databases">
        <title>A genome reference for cultivated species of the human gut microbiota.</title>
        <authorList>
            <person name="Zou Y."/>
            <person name="Xue W."/>
            <person name="Luo G."/>
        </authorList>
    </citation>
    <scope>NUCLEOTIDE SEQUENCE [LARGE SCALE GENOMIC DNA]</scope>
    <source>
        <strain evidence="15 16">TF08-14</strain>
    </source>
</reference>
<gene>
    <name evidence="15" type="ORF">DXC81_08725</name>
</gene>
<protein>
    <recommendedName>
        <fullName evidence="17">PTS fructose transporter subunit IIB</fullName>
    </recommendedName>
</protein>
<dbReference type="Pfam" id="PF02378">
    <property type="entry name" value="PTS_EIIC"/>
    <property type="match status" value="1"/>
</dbReference>
<dbReference type="InterPro" id="IPR013013">
    <property type="entry name" value="PTS_EIIC_1"/>
</dbReference>
<dbReference type="PANTHER" id="PTHR30175:SF1">
    <property type="entry name" value="PTS SYSTEM ARBUTIN-, CELLOBIOSE-, AND SALICIN-SPECIFIC EIIBC COMPONENT-RELATED"/>
    <property type="match status" value="1"/>
</dbReference>
<name>A0A3E4QQH0_9ACTN</name>
<dbReference type="SUPFAM" id="SSF55604">
    <property type="entry name" value="Glucose permease domain IIB"/>
    <property type="match status" value="1"/>
</dbReference>
<evidence type="ECO:0000313" key="15">
    <source>
        <dbReference type="EMBL" id="RGL08444.1"/>
    </source>
</evidence>
<comment type="subcellular location">
    <subcellularLocation>
        <location evidence="1">Cell membrane</location>
        <topology evidence="1">Multi-pass membrane protein</topology>
    </subcellularLocation>
</comment>
<dbReference type="InterPro" id="IPR050558">
    <property type="entry name" value="PTS_Sugar-Specific_Components"/>
</dbReference>
<feature type="transmembrane region" description="Helical" evidence="12">
    <location>
        <begin position="254"/>
        <end position="275"/>
    </location>
</feature>
<feature type="domain" description="PTS EIIC type-1" evidence="14">
    <location>
        <begin position="106"/>
        <end position="468"/>
    </location>
</feature>
<feature type="transmembrane region" description="Helical" evidence="12">
    <location>
        <begin position="112"/>
        <end position="134"/>
    </location>
</feature>
<evidence type="ECO:0000256" key="5">
    <source>
        <dbReference type="ARBA" id="ARBA00022679"/>
    </source>
</evidence>
<keyword evidence="8" id="KW-0418">Kinase</keyword>
<dbReference type="GO" id="GO:0090589">
    <property type="term" value="F:protein-phosphocysteine-trehalose phosphotransferase system transporter activity"/>
    <property type="evidence" value="ECO:0007669"/>
    <property type="project" value="TreeGrafter"/>
</dbReference>
<dbReference type="GO" id="GO:0016301">
    <property type="term" value="F:kinase activity"/>
    <property type="evidence" value="ECO:0007669"/>
    <property type="project" value="UniProtKB-KW"/>
</dbReference>
<dbReference type="CDD" id="cd00212">
    <property type="entry name" value="PTS_IIB_glc"/>
    <property type="match status" value="1"/>
</dbReference>
<evidence type="ECO:0000256" key="6">
    <source>
        <dbReference type="ARBA" id="ARBA00022683"/>
    </source>
</evidence>
<evidence type="ECO:0000259" key="14">
    <source>
        <dbReference type="PROSITE" id="PS51103"/>
    </source>
</evidence>
<evidence type="ECO:0000256" key="8">
    <source>
        <dbReference type="ARBA" id="ARBA00022777"/>
    </source>
</evidence>
<dbReference type="EMBL" id="QSRJ01000010">
    <property type="protein sequence ID" value="RGL08444.1"/>
    <property type="molecule type" value="Genomic_DNA"/>
</dbReference>
<dbReference type="AlphaFoldDB" id="A0A3E4QQH0"/>
<dbReference type="RefSeq" id="WP_117680046.1">
    <property type="nucleotide sequence ID" value="NZ_CAJJKC010000004.1"/>
</dbReference>
<keyword evidence="10 12" id="KW-0472">Membrane</keyword>
<dbReference type="PANTHER" id="PTHR30175">
    <property type="entry name" value="PHOSPHOTRANSFERASE SYSTEM TRANSPORT PROTEIN"/>
    <property type="match status" value="1"/>
</dbReference>
<feature type="active site" description="Phosphocysteine intermediate; for EIIB activity" evidence="11">
    <location>
        <position position="27"/>
    </location>
</feature>
<evidence type="ECO:0000256" key="4">
    <source>
        <dbReference type="ARBA" id="ARBA00022597"/>
    </source>
</evidence>
<dbReference type="InterPro" id="IPR018113">
    <property type="entry name" value="PTrfase_EIIB_Cys"/>
</dbReference>
<feature type="transmembrane region" description="Helical" evidence="12">
    <location>
        <begin position="392"/>
        <end position="415"/>
    </location>
</feature>
<evidence type="ECO:0000313" key="16">
    <source>
        <dbReference type="Proteomes" id="UP000260943"/>
    </source>
</evidence>
<dbReference type="GO" id="GO:0005886">
    <property type="term" value="C:plasma membrane"/>
    <property type="evidence" value="ECO:0007669"/>
    <property type="project" value="UniProtKB-SubCell"/>
</dbReference>
<dbReference type="GO" id="GO:0015771">
    <property type="term" value="P:trehalose transport"/>
    <property type="evidence" value="ECO:0007669"/>
    <property type="project" value="TreeGrafter"/>
</dbReference>
<keyword evidence="5" id="KW-0808">Transferase</keyword>
<evidence type="ECO:0000256" key="9">
    <source>
        <dbReference type="ARBA" id="ARBA00022989"/>
    </source>
</evidence>
<accession>A0A3E4QQH0</accession>
<dbReference type="InterPro" id="IPR036878">
    <property type="entry name" value="Glu_permease_IIB"/>
</dbReference>
<sequence length="468" mass="49976">MSKYSDIGEKVLACVGGKDNVSSFTHCVTRLRFILKDKSAYDEAAMKGIAGVLGTQWAGEQLQVVIGQTVEEVYDAMCELGGFKRMAGIDENLDADLEKKPFSIKDIPGNMLHALSGCIFPLIPILIPAGLMLLLGSVLGPNLLNLLPADHDLIVLFNFVGNAGMYFMPVFAAWSAAKYFNTSAPVAMFLGAVLIHPTLMQIVADQTPFTVYGIPMTPVTYSSQFLPSIVSVWIMSYVYGFLRKHMPESLRYAFLPLFTIMIMLPISLCVIGPLGSWMGNLIGAFAAWLAEVAGPIAIGLIGGLWYFLVALGMDKAIVPIVLQQFAQHGFDNLFWCSAVFGTYALLGVAVASVFTQRGEKRSMAVSNAVTLGVGGVSEPTIYTSLLPNKLNWVALFSGGFVGGVIGGLFSCKAWVLGTGNALFATVFAGGDGTSLMPGIIASAVAFGLSFAISLIGSRISQKKVIQKD</sequence>
<comment type="caution">
    <text evidence="15">The sequence shown here is derived from an EMBL/GenBank/DDBJ whole genome shotgun (WGS) entry which is preliminary data.</text>
</comment>
<evidence type="ECO:0000256" key="1">
    <source>
        <dbReference type="ARBA" id="ARBA00004651"/>
    </source>
</evidence>
<dbReference type="Gene3D" id="3.30.1360.60">
    <property type="entry name" value="Glucose permease domain IIB"/>
    <property type="match status" value="1"/>
</dbReference>
<feature type="transmembrane region" description="Helical" evidence="12">
    <location>
        <begin position="435"/>
        <end position="457"/>
    </location>
</feature>
<evidence type="ECO:0000259" key="13">
    <source>
        <dbReference type="PROSITE" id="PS51098"/>
    </source>
</evidence>
<proteinExistence type="predicted"/>
<keyword evidence="9 12" id="KW-1133">Transmembrane helix</keyword>
<dbReference type="InterPro" id="IPR001996">
    <property type="entry name" value="PTS_IIB_1"/>
</dbReference>
<feature type="transmembrane region" description="Helical" evidence="12">
    <location>
        <begin position="224"/>
        <end position="242"/>
    </location>
</feature>
<dbReference type="FunFam" id="3.30.1360.60:FF:000001">
    <property type="entry name" value="PTS system glucose-specific IIBC component PtsG"/>
    <property type="match status" value="1"/>
</dbReference>
<evidence type="ECO:0000256" key="2">
    <source>
        <dbReference type="ARBA" id="ARBA00022448"/>
    </source>
</evidence>
<evidence type="ECO:0000256" key="3">
    <source>
        <dbReference type="ARBA" id="ARBA00022475"/>
    </source>
</evidence>
<dbReference type="GO" id="GO:0008982">
    <property type="term" value="F:protein-N(PI)-phosphohistidine-sugar phosphotransferase activity"/>
    <property type="evidence" value="ECO:0007669"/>
    <property type="project" value="InterPro"/>
</dbReference>